<name>N1QQV5_AEGTA</name>
<feature type="compositionally biased region" description="Low complexity" evidence="1">
    <location>
        <begin position="123"/>
        <end position="140"/>
    </location>
</feature>
<evidence type="ECO:0000313" key="2">
    <source>
        <dbReference type="EnsemblPlants" id="EMT01859"/>
    </source>
</evidence>
<feature type="region of interest" description="Disordered" evidence="1">
    <location>
        <begin position="31"/>
        <end position="236"/>
    </location>
</feature>
<dbReference type="EnsemblPlants" id="EMT01859">
    <property type="protein sequence ID" value="EMT01859"/>
    <property type="gene ID" value="F775_05182"/>
</dbReference>
<protein>
    <submittedName>
        <fullName evidence="2">Uncharacterized protein</fullName>
    </submittedName>
</protein>
<proteinExistence type="predicted"/>
<dbReference type="AlphaFoldDB" id="N1QQV5"/>
<reference evidence="2" key="1">
    <citation type="submission" date="2015-06" db="UniProtKB">
        <authorList>
            <consortium name="EnsemblPlants"/>
        </authorList>
    </citation>
    <scope>IDENTIFICATION</scope>
</reference>
<organism evidence="2">
    <name type="scientific">Aegilops tauschii</name>
    <name type="common">Tausch's goatgrass</name>
    <name type="synonym">Aegilops squarrosa</name>
    <dbReference type="NCBI Taxonomy" id="37682"/>
    <lineage>
        <taxon>Eukaryota</taxon>
        <taxon>Viridiplantae</taxon>
        <taxon>Streptophyta</taxon>
        <taxon>Embryophyta</taxon>
        <taxon>Tracheophyta</taxon>
        <taxon>Spermatophyta</taxon>
        <taxon>Magnoliopsida</taxon>
        <taxon>Liliopsida</taxon>
        <taxon>Poales</taxon>
        <taxon>Poaceae</taxon>
        <taxon>BOP clade</taxon>
        <taxon>Pooideae</taxon>
        <taxon>Triticodae</taxon>
        <taxon>Triticeae</taxon>
        <taxon>Triticinae</taxon>
        <taxon>Aegilops</taxon>
    </lineage>
</organism>
<evidence type="ECO:0000256" key="1">
    <source>
        <dbReference type="SAM" id="MobiDB-lite"/>
    </source>
</evidence>
<feature type="compositionally biased region" description="Low complexity" evidence="1">
    <location>
        <begin position="214"/>
        <end position="236"/>
    </location>
</feature>
<sequence length="236" mass="25596">MPTEGHTRKQPTAPTLTTIITREICRTCADRALKSTSDTPGRSDYRSPSRDQSSSRRHHRYQKEISAPEKAASANHAAKMPQPTRRRCRHPPVSQSLPAPRRCPQGGERREDASIARSSGSEVSLRSQSRGVGRSRSTSTMTLPRKMPRAPPSPAPKKIGARISPGDDHLQPPTPAHQPPPAEADLNLPQDPTIHHEQTRTAPLAVAAVHHRSTTATTTTAATKAATRSAAPRSRS</sequence>
<accession>N1QQV5</accession>
<feature type="compositionally biased region" description="Pro residues" evidence="1">
    <location>
        <begin position="172"/>
        <end position="182"/>
    </location>
</feature>